<dbReference type="IntAct" id="A0A1D6E3U8">
    <property type="interactions" value="33"/>
</dbReference>
<dbReference type="PANTHER" id="PTHR31321:SF19">
    <property type="entry name" value="PECTINESTERASE 68-RELATED"/>
    <property type="match status" value="1"/>
</dbReference>
<comment type="catalytic activity">
    <reaction evidence="6 7">
        <text>[(1-&gt;4)-alpha-D-galacturonosyl methyl ester](n) + n H2O = [(1-&gt;4)-alpha-D-galacturonosyl](n) + n methanol + n H(+)</text>
        <dbReference type="Rhea" id="RHEA:22380"/>
        <dbReference type="Rhea" id="RHEA-COMP:14570"/>
        <dbReference type="Rhea" id="RHEA-COMP:14573"/>
        <dbReference type="ChEBI" id="CHEBI:15377"/>
        <dbReference type="ChEBI" id="CHEBI:15378"/>
        <dbReference type="ChEBI" id="CHEBI:17790"/>
        <dbReference type="ChEBI" id="CHEBI:140522"/>
        <dbReference type="ChEBI" id="CHEBI:140523"/>
        <dbReference type="EC" id="3.1.1.11"/>
    </reaction>
</comment>
<keyword evidence="7" id="KW-0732">Signal</keyword>
<feature type="domain" description="Pectinesterase catalytic" evidence="8">
    <location>
        <begin position="49"/>
        <end position="150"/>
    </location>
</feature>
<dbReference type="EMBL" id="CM007648">
    <property type="protein sequence ID" value="ONM15200.1"/>
    <property type="molecule type" value="Genomic_DNA"/>
</dbReference>
<evidence type="ECO:0000259" key="8">
    <source>
        <dbReference type="Pfam" id="PF01095"/>
    </source>
</evidence>
<evidence type="ECO:0000256" key="7">
    <source>
        <dbReference type="RuleBase" id="RU000589"/>
    </source>
</evidence>
<evidence type="ECO:0000256" key="4">
    <source>
        <dbReference type="ARBA" id="ARBA00022801"/>
    </source>
</evidence>
<evidence type="ECO:0000313" key="9">
    <source>
        <dbReference type="EMBL" id="ONM15200.1"/>
    </source>
</evidence>
<dbReference type="OMA" id="SSKWVGP"/>
<evidence type="ECO:0000256" key="6">
    <source>
        <dbReference type="ARBA" id="ARBA00047928"/>
    </source>
</evidence>
<proteinExistence type="inferred from homology"/>
<dbReference type="PROSITE" id="PS00503">
    <property type="entry name" value="PECTINESTERASE_2"/>
    <property type="match status" value="1"/>
</dbReference>
<comment type="pathway">
    <text evidence="1 7">Glycan metabolism; pectin degradation; 2-dehydro-3-deoxy-D-gluconate from pectin: step 1/5.</text>
</comment>
<dbReference type="GO" id="GO:0042545">
    <property type="term" value="P:cell wall modification"/>
    <property type="evidence" value="ECO:0007669"/>
    <property type="project" value="UniProtKB-UniRule"/>
</dbReference>
<dbReference type="STRING" id="4577.A0A1D6E3U8"/>
<dbReference type="InterPro" id="IPR011050">
    <property type="entry name" value="Pectin_lyase_fold/virulence"/>
</dbReference>
<dbReference type="SMR" id="A0A1D6E3U8"/>
<reference evidence="9" key="1">
    <citation type="submission" date="2015-12" db="EMBL/GenBank/DDBJ databases">
        <title>Update maize B73 reference genome by single molecule sequencing technologies.</title>
        <authorList>
            <consortium name="Maize Genome Sequencing Project"/>
            <person name="Ware D."/>
        </authorList>
    </citation>
    <scope>NUCLEOTIDE SEQUENCE [LARGE SCALE GENOMIC DNA]</scope>
    <source>
        <tissue evidence="9">Seedling</tissue>
    </source>
</reference>
<dbReference type="InterPro" id="IPR000070">
    <property type="entry name" value="Pectinesterase_cat"/>
</dbReference>
<dbReference type="GO" id="GO:0030599">
    <property type="term" value="F:pectinesterase activity"/>
    <property type="evidence" value="ECO:0007669"/>
    <property type="project" value="UniProtKB-UniRule"/>
</dbReference>
<dbReference type="PANTHER" id="PTHR31321">
    <property type="entry name" value="ACYL-COA THIOESTER HYDROLASE YBHC-RELATED"/>
    <property type="match status" value="1"/>
</dbReference>
<keyword evidence="5 7" id="KW-0063">Aspartyl esterase</keyword>
<comment type="similarity">
    <text evidence="2">Belongs to the pectinesterase family.</text>
</comment>
<dbReference type="AlphaFoldDB" id="A0A1D6E3U8"/>
<evidence type="ECO:0000256" key="3">
    <source>
        <dbReference type="ARBA" id="ARBA00013229"/>
    </source>
</evidence>
<feature type="signal peptide" evidence="7">
    <location>
        <begin position="1"/>
        <end position="22"/>
    </location>
</feature>
<dbReference type="GO" id="GO:0045490">
    <property type="term" value="P:pectin catabolic process"/>
    <property type="evidence" value="ECO:0007669"/>
    <property type="project" value="UniProtKB-UniRule"/>
</dbReference>
<keyword evidence="4 7" id="KW-0378">Hydrolase</keyword>
<dbReference type="InterPro" id="IPR012334">
    <property type="entry name" value="Pectin_lyas_fold"/>
</dbReference>
<evidence type="ECO:0000256" key="1">
    <source>
        <dbReference type="ARBA" id="ARBA00005184"/>
    </source>
</evidence>
<evidence type="ECO:0000256" key="5">
    <source>
        <dbReference type="ARBA" id="ARBA00023085"/>
    </source>
</evidence>
<gene>
    <name evidence="9" type="ORF">ZEAMMB73_Zm00001d002726</name>
</gene>
<sequence length="448" mass="48931">MARILVLALLTIASLLLPPVVASQQAAAKCEYRKHSGHRYRHPVGVRKIVVDAGGAGDFVSIQRAVDSVPEGNTVRVIVQINAGTYIEKVVVPASKPYVTFQGAGRDVTVVEWHDRASDRGPDGQPLRTYNTASVTILANYFNAKNISFKVSSRLPSRPPSTWPRDDGAAGAGKVTKPLRESQVSGLLLLNAAVSVRGRLLTDAPFPFPMSRLDTQNTAPAPMPGTQGGQAVAFRISGDKAFFFGCGFYGAQDTLCDDAGRHYFRDCYIEGSIDFVFGNARSLYKVRSTAAAAAYVRSRALATDRRRPSNNCGNARAQDCELHSTAQRFGSVAAHGRRDPCERTGFAFVNCRVTGTGRLYVGRAMGQYSRIVYAYTYFDSVIAPGGWDDWDHTSNKSMTAFFGMYRNWGPGVDAVHGVSWARELDYFAARPFLGKSFVNGYHWLTPDV</sequence>
<dbReference type="ExpressionAtlas" id="A0A1D6E3U8">
    <property type="expression patterns" value="baseline and differential"/>
</dbReference>
<dbReference type="UniPathway" id="UPA00545">
    <property type="reaction ID" value="UER00823"/>
</dbReference>
<dbReference type="SUPFAM" id="SSF51126">
    <property type="entry name" value="Pectin lyase-like"/>
    <property type="match status" value="1"/>
</dbReference>
<name>A0A1D6E3U8_MAIZE</name>
<dbReference type="InParanoid" id="A0A1D6E3U8"/>
<feature type="chain" id="PRO_5011125306" description="Pectinesterase" evidence="7">
    <location>
        <begin position="23"/>
        <end position="448"/>
    </location>
</feature>
<evidence type="ECO:0000256" key="2">
    <source>
        <dbReference type="ARBA" id="ARBA00008891"/>
    </source>
</evidence>
<organism evidence="9">
    <name type="scientific">Zea mays</name>
    <name type="common">Maize</name>
    <dbReference type="NCBI Taxonomy" id="4577"/>
    <lineage>
        <taxon>Eukaryota</taxon>
        <taxon>Viridiplantae</taxon>
        <taxon>Streptophyta</taxon>
        <taxon>Embryophyta</taxon>
        <taxon>Tracheophyta</taxon>
        <taxon>Spermatophyta</taxon>
        <taxon>Magnoliopsida</taxon>
        <taxon>Liliopsida</taxon>
        <taxon>Poales</taxon>
        <taxon>Poaceae</taxon>
        <taxon>PACMAD clade</taxon>
        <taxon>Panicoideae</taxon>
        <taxon>Andropogonodae</taxon>
        <taxon>Andropogoneae</taxon>
        <taxon>Tripsacinae</taxon>
        <taxon>Zea</taxon>
    </lineage>
</organism>
<dbReference type="Gene3D" id="2.160.20.10">
    <property type="entry name" value="Single-stranded right-handed beta-helix, Pectin lyase-like"/>
    <property type="match status" value="1"/>
</dbReference>
<protein>
    <recommendedName>
        <fullName evidence="3 7">Pectinesterase</fullName>
        <ecNumber evidence="3 7">3.1.1.11</ecNumber>
    </recommendedName>
</protein>
<dbReference type="Pfam" id="PF01095">
    <property type="entry name" value="Pectinesterase"/>
    <property type="match status" value="2"/>
</dbReference>
<dbReference type="FunCoup" id="A0A1D6E3U8">
    <property type="interactions" value="59"/>
</dbReference>
<feature type="domain" description="Pectinesterase catalytic" evidence="8">
    <location>
        <begin position="318"/>
        <end position="439"/>
    </location>
</feature>
<accession>A0A1D6E3U8</accession>
<dbReference type="EC" id="3.1.1.11" evidence="3 7"/>
<dbReference type="InterPro" id="IPR033131">
    <property type="entry name" value="Pectinesterase_Asp_AS"/>
</dbReference>